<comment type="subcellular location">
    <subcellularLocation>
        <location evidence="1">Cell membrane</location>
        <topology evidence="1">Multi-pass membrane protein</topology>
    </subcellularLocation>
</comment>
<dbReference type="EMBL" id="JADBJN010000004">
    <property type="protein sequence ID" value="KAG5669302.1"/>
    <property type="molecule type" value="Genomic_DNA"/>
</dbReference>
<name>A0A9J6BIQ3_POLVA</name>
<comment type="caution">
    <text evidence="9">The sequence shown here is derived from an EMBL/GenBank/DDBJ whole genome shotgun (WGS) entry which is preliminary data.</text>
</comment>
<protein>
    <recommendedName>
        <fullName evidence="11">Ionotropic receptor</fullName>
    </recommendedName>
</protein>
<keyword evidence="5 8" id="KW-0472">Membrane</keyword>
<keyword evidence="2" id="KW-1003">Cell membrane</keyword>
<evidence type="ECO:0000256" key="6">
    <source>
        <dbReference type="ARBA" id="ARBA00023170"/>
    </source>
</evidence>
<sequence>MKTQKWIKNLEDFDHAENFHECLLSFLINLDHYFYTDKIQLCLTCTPNFEELVNPNAKLNGLNYELLNLLAKRKNFSAHYTFMQLQSDGEYFYGTQNFISPNKSFLMLFTGPIYIKGSYAKHMSEPIDTLDFYYLVSQNDPYNNYEKLLFPFDLTTWILFLFTLAMTFIVIFGLKIFPKWIQNVVFGLNVNNPAFNALGIFFGIGQTQVPHENFSRIILLLFIWFCLIFRTCWQSKMFEFMTTDMRKASPNSFDDIEKMQYKILVVKTSNNFQFYFNLELIGERERPYIGEYPFQTYAQIYRSALEGNFWQKTAFFINDNNHKQFNGIFGKTLETIKNERISKSITASMGKNNLIIYELNKLLNQLIPSGIPKYLSDYGFWLKFRPRDEVIVDTKKILSLNDLEFGFVIWLVSISIAILVFVVEILRFLSRKYFRKLIGLIGFEILLRKILRKVNFM</sequence>
<dbReference type="AlphaFoldDB" id="A0A9J6BIQ3"/>
<accession>A0A9J6BIQ3</accession>
<keyword evidence="3 8" id="KW-0812">Transmembrane</keyword>
<feature type="transmembrane region" description="Helical" evidence="8">
    <location>
        <begin position="184"/>
        <end position="202"/>
    </location>
</feature>
<dbReference type="PANTHER" id="PTHR42643">
    <property type="entry name" value="IONOTROPIC RECEPTOR 20A-RELATED"/>
    <property type="match status" value="1"/>
</dbReference>
<dbReference type="PANTHER" id="PTHR42643:SF30">
    <property type="entry name" value="IONOTROPIC RECEPTOR 40A-RELATED"/>
    <property type="match status" value="1"/>
</dbReference>
<evidence type="ECO:0000256" key="1">
    <source>
        <dbReference type="ARBA" id="ARBA00004651"/>
    </source>
</evidence>
<dbReference type="GO" id="GO:0005886">
    <property type="term" value="C:plasma membrane"/>
    <property type="evidence" value="ECO:0007669"/>
    <property type="project" value="UniProtKB-SubCell"/>
</dbReference>
<keyword evidence="10" id="KW-1185">Reference proteome</keyword>
<organism evidence="9 10">
    <name type="scientific">Polypedilum vanderplanki</name>
    <name type="common">Sleeping chironomid midge</name>
    <dbReference type="NCBI Taxonomy" id="319348"/>
    <lineage>
        <taxon>Eukaryota</taxon>
        <taxon>Metazoa</taxon>
        <taxon>Ecdysozoa</taxon>
        <taxon>Arthropoda</taxon>
        <taxon>Hexapoda</taxon>
        <taxon>Insecta</taxon>
        <taxon>Pterygota</taxon>
        <taxon>Neoptera</taxon>
        <taxon>Endopterygota</taxon>
        <taxon>Diptera</taxon>
        <taxon>Nematocera</taxon>
        <taxon>Chironomoidea</taxon>
        <taxon>Chironomidae</taxon>
        <taxon>Chironominae</taxon>
        <taxon>Polypedilum</taxon>
        <taxon>Polypedilum</taxon>
    </lineage>
</organism>
<keyword evidence="7" id="KW-0325">Glycoprotein</keyword>
<proteinExistence type="predicted"/>
<evidence type="ECO:0000256" key="7">
    <source>
        <dbReference type="ARBA" id="ARBA00023180"/>
    </source>
</evidence>
<evidence type="ECO:0000256" key="8">
    <source>
        <dbReference type="SAM" id="Phobius"/>
    </source>
</evidence>
<reference evidence="9" key="1">
    <citation type="submission" date="2021-03" db="EMBL/GenBank/DDBJ databases">
        <title>Chromosome level genome of the anhydrobiotic midge Polypedilum vanderplanki.</title>
        <authorList>
            <person name="Yoshida Y."/>
            <person name="Kikawada T."/>
            <person name="Gusev O."/>
        </authorList>
    </citation>
    <scope>NUCLEOTIDE SEQUENCE</scope>
    <source>
        <strain evidence="9">NIAS01</strain>
        <tissue evidence="9">Whole body or cell culture</tissue>
    </source>
</reference>
<keyword evidence="4 8" id="KW-1133">Transmembrane helix</keyword>
<evidence type="ECO:0000313" key="9">
    <source>
        <dbReference type="EMBL" id="KAG5669302.1"/>
    </source>
</evidence>
<dbReference type="OrthoDB" id="6614738at2759"/>
<dbReference type="Gene3D" id="1.10.287.70">
    <property type="match status" value="1"/>
</dbReference>
<feature type="transmembrane region" description="Helical" evidence="8">
    <location>
        <begin position="214"/>
        <end position="233"/>
    </location>
</feature>
<evidence type="ECO:0000256" key="5">
    <source>
        <dbReference type="ARBA" id="ARBA00023136"/>
    </source>
</evidence>
<gene>
    <name evidence="9" type="ORF">PVAND_017190</name>
</gene>
<evidence type="ECO:0000256" key="3">
    <source>
        <dbReference type="ARBA" id="ARBA00022692"/>
    </source>
</evidence>
<evidence type="ECO:0000256" key="2">
    <source>
        <dbReference type="ARBA" id="ARBA00022475"/>
    </source>
</evidence>
<keyword evidence="6" id="KW-0675">Receptor</keyword>
<dbReference type="Proteomes" id="UP001107558">
    <property type="component" value="Chromosome 4"/>
</dbReference>
<evidence type="ECO:0000256" key="4">
    <source>
        <dbReference type="ARBA" id="ARBA00022989"/>
    </source>
</evidence>
<evidence type="ECO:0008006" key="11">
    <source>
        <dbReference type="Google" id="ProtNLM"/>
    </source>
</evidence>
<evidence type="ECO:0000313" key="10">
    <source>
        <dbReference type="Proteomes" id="UP001107558"/>
    </source>
</evidence>
<feature type="transmembrane region" description="Helical" evidence="8">
    <location>
        <begin position="405"/>
        <end position="427"/>
    </location>
</feature>
<dbReference type="SUPFAM" id="SSF53850">
    <property type="entry name" value="Periplasmic binding protein-like II"/>
    <property type="match status" value="1"/>
</dbReference>
<dbReference type="InterPro" id="IPR052192">
    <property type="entry name" value="Insect_Ionotropic_Sensory_Rcpt"/>
</dbReference>
<feature type="transmembrane region" description="Helical" evidence="8">
    <location>
        <begin position="157"/>
        <end position="177"/>
    </location>
</feature>